<evidence type="ECO:0000256" key="3">
    <source>
        <dbReference type="ARBA" id="ARBA00023002"/>
    </source>
</evidence>
<comment type="caution">
    <text evidence="6">The sequence shown here is derived from an EMBL/GenBank/DDBJ whole genome shotgun (WGS) entry which is preliminary data.</text>
</comment>
<keyword evidence="1" id="KW-0285">Flavoprotein</keyword>
<keyword evidence="3" id="KW-0560">Oxidoreductase</keyword>
<dbReference type="PANTHER" id="PTHR36117">
    <property type="entry name" value="4-HYDROXYPHENYLACETATE 3-MONOOXYGENASE-RELATED"/>
    <property type="match status" value="1"/>
</dbReference>
<evidence type="ECO:0000259" key="4">
    <source>
        <dbReference type="Pfam" id="PF03241"/>
    </source>
</evidence>
<keyword evidence="2" id="KW-0274">FAD</keyword>
<dbReference type="EMBL" id="BAAABV010000006">
    <property type="protein sequence ID" value="GAA0272174.1"/>
    <property type="molecule type" value="Genomic_DNA"/>
</dbReference>
<dbReference type="InterPro" id="IPR009100">
    <property type="entry name" value="AcylCoA_DH/oxidase_NM_dom_sf"/>
</dbReference>
<keyword evidence="7" id="KW-1185">Reference proteome</keyword>
<organism evidence="6 7">
    <name type="scientific">Streptomyces polychromogenes</name>
    <dbReference type="NCBI Taxonomy" id="67342"/>
    <lineage>
        <taxon>Bacteria</taxon>
        <taxon>Bacillati</taxon>
        <taxon>Actinomycetota</taxon>
        <taxon>Actinomycetes</taxon>
        <taxon>Kitasatosporales</taxon>
        <taxon>Streptomycetaceae</taxon>
        <taxon>Streptomyces</taxon>
    </lineage>
</organism>
<gene>
    <name evidence="6" type="primary">hpaB</name>
    <name evidence="6" type="ORF">GCM10010302_07200</name>
</gene>
<dbReference type="Pfam" id="PF11794">
    <property type="entry name" value="HpaB_N"/>
    <property type="match status" value="1"/>
</dbReference>
<dbReference type="InterPro" id="IPR024674">
    <property type="entry name" value="HpaB/PvcC/4-BUDH_N"/>
</dbReference>
<dbReference type="PANTHER" id="PTHR36117:SF3">
    <property type="entry name" value="4-HYDROXYPHENYLACETATE 3-MONOOXYGENASE-RELATED"/>
    <property type="match status" value="1"/>
</dbReference>
<evidence type="ECO:0000259" key="5">
    <source>
        <dbReference type="Pfam" id="PF11794"/>
    </source>
</evidence>
<proteinExistence type="predicted"/>
<dbReference type="SUPFAM" id="SSF47203">
    <property type="entry name" value="Acyl-CoA dehydrogenase C-terminal domain-like"/>
    <property type="match status" value="1"/>
</dbReference>
<dbReference type="Gene3D" id="1.10.3140.10">
    <property type="entry name" value="4-hydroxybutyryl-coa dehydratase, domain 1"/>
    <property type="match status" value="1"/>
</dbReference>
<accession>A0ABP3ERF0</accession>
<evidence type="ECO:0000256" key="1">
    <source>
        <dbReference type="ARBA" id="ARBA00022630"/>
    </source>
</evidence>
<evidence type="ECO:0000313" key="7">
    <source>
        <dbReference type="Proteomes" id="UP001501867"/>
    </source>
</evidence>
<dbReference type="InterPro" id="IPR024719">
    <property type="entry name" value="HpaB/PvcC/4-BUDH_C"/>
</dbReference>
<reference evidence="7" key="1">
    <citation type="journal article" date="2019" name="Int. J. Syst. Evol. Microbiol.">
        <title>The Global Catalogue of Microorganisms (GCM) 10K type strain sequencing project: providing services to taxonomists for standard genome sequencing and annotation.</title>
        <authorList>
            <consortium name="The Broad Institute Genomics Platform"/>
            <consortium name="The Broad Institute Genome Sequencing Center for Infectious Disease"/>
            <person name="Wu L."/>
            <person name="Ma J."/>
        </authorList>
    </citation>
    <scope>NUCLEOTIDE SEQUENCE [LARGE SCALE GENOMIC DNA]</scope>
    <source>
        <strain evidence="7">JCM 4505</strain>
    </source>
</reference>
<dbReference type="InterPro" id="IPR046373">
    <property type="entry name" value="Acyl-CoA_Oxase/DH_mid-dom_sf"/>
</dbReference>
<name>A0ABP3ERF0_9ACTN</name>
<dbReference type="Proteomes" id="UP001501867">
    <property type="component" value="Unassembled WGS sequence"/>
</dbReference>
<dbReference type="Gene3D" id="2.40.110.10">
    <property type="entry name" value="Butyryl-CoA Dehydrogenase, subunit A, domain 2"/>
    <property type="match status" value="1"/>
</dbReference>
<protein>
    <submittedName>
        <fullName evidence="6">4-hydroxyphenylacetate 3-monooxygenase, oxygenase component</fullName>
    </submittedName>
</protein>
<feature type="domain" description="HpaB/PvcC/4-BUDH N-terminal" evidence="5">
    <location>
        <begin position="2"/>
        <end position="255"/>
    </location>
</feature>
<dbReference type="Gene3D" id="1.20.140.10">
    <property type="entry name" value="Butyryl-CoA Dehydrogenase, subunit A, domain 3"/>
    <property type="match status" value="1"/>
</dbReference>
<feature type="domain" description="HpaB/PvcC/4-BUDH C-terminal" evidence="4">
    <location>
        <begin position="263"/>
        <end position="462"/>
    </location>
</feature>
<evidence type="ECO:0000313" key="6">
    <source>
        <dbReference type="EMBL" id="GAA0272174.1"/>
    </source>
</evidence>
<sequence length="476" mass="53190">MRDGRRVYVGRTLVEDVTTHPAFARAAQTISHLYDVKADPAHHGVMSYLEDGERHSSYFMRARTRDDLARRSEAHRRIADLSHGLLGRSPDYVASFVTGMAVSPEVFGDRADHVTAYWRHLRDNDLYAAHAIVAPQAARDPAFYERANLPIPTLRVVGEDDNGVIVHGMKMLATGAVLANEIWIGNILPLAPENEAESITTAVPCNAPGVSLWSRKPLATTAASEFDGPLSWRYDETDAMVLFDHVHVPWERVFVHNDVPLSRELYFRTPAHAYGNHQSNVRFQSKLQLLVGVASRVAQSTGADKVPAVREKLGRLASQEALLAGLIDGQLWGAEEWGDTYVTYNRRSMYAAMNWCVEEYSAIVDVLRELCGGGSLQFPADWSVLADEELSAVFKEFWHTPQLDAVARMKLHRLAWDLVGSEFAGRHQQYEKFYAGAGFIVRGHNFREAPWARFHGIVDDLLDSYTHPTDPTGSPS</sequence>
<evidence type="ECO:0000256" key="2">
    <source>
        <dbReference type="ARBA" id="ARBA00022827"/>
    </source>
</evidence>
<dbReference type="InterPro" id="IPR004925">
    <property type="entry name" value="HpaB/PvcC/4-BUDH"/>
</dbReference>
<dbReference type="PIRSF" id="PIRSF000331">
    <property type="entry name" value="HpaA_HpaB"/>
    <property type="match status" value="1"/>
</dbReference>
<dbReference type="SUPFAM" id="SSF56645">
    <property type="entry name" value="Acyl-CoA dehydrogenase NM domain-like"/>
    <property type="match status" value="1"/>
</dbReference>
<dbReference type="Pfam" id="PF03241">
    <property type="entry name" value="HpaB"/>
    <property type="match status" value="1"/>
</dbReference>
<dbReference type="InterPro" id="IPR036250">
    <property type="entry name" value="AcylCo_DH-like_C"/>
</dbReference>